<dbReference type="OrthoDB" id="2431397at2759"/>
<comment type="caution">
    <text evidence="2">The sequence shown here is derived from an EMBL/GenBank/DDBJ whole genome shotgun (WGS) entry which is preliminary data.</text>
</comment>
<accession>A0A9P6LS17</accession>
<dbReference type="EMBL" id="JAAAHW010010586">
    <property type="protein sequence ID" value="KAF9924496.1"/>
    <property type="molecule type" value="Genomic_DNA"/>
</dbReference>
<proteinExistence type="predicted"/>
<name>A0A9P6LS17_9FUNG</name>
<dbReference type="Proteomes" id="UP000749646">
    <property type="component" value="Unassembled WGS sequence"/>
</dbReference>
<gene>
    <name evidence="2" type="ORF">BGZ65_008297</name>
</gene>
<dbReference type="AlphaFoldDB" id="A0A9P6LS17"/>
<evidence type="ECO:0000256" key="1">
    <source>
        <dbReference type="SAM" id="MobiDB-lite"/>
    </source>
</evidence>
<sequence length="164" mass="18946">MDATSRKRKTIGEQGRKNTTKHVKHEVTLADNPETSTNSFAQPTQADYDICNTLAEKEALLMAASTRKRIQARSTKAQYARYQKHWTEWCARKKYINGDTVTREKFLAYCNDLMAPDTIINEDNPHLSVLPIRVKATEDYEGDLPSYETFCFYIKGVRDLYIQQ</sequence>
<protein>
    <submittedName>
        <fullName evidence="2">Uncharacterized protein</fullName>
    </submittedName>
</protein>
<reference evidence="2" key="1">
    <citation type="journal article" date="2020" name="Fungal Divers.">
        <title>Resolving the Mortierellaceae phylogeny through synthesis of multi-gene phylogenetics and phylogenomics.</title>
        <authorList>
            <person name="Vandepol N."/>
            <person name="Liber J."/>
            <person name="Desiro A."/>
            <person name="Na H."/>
            <person name="Kennedy M."/>
            <person name="Barry K."/>
            <person name="Grigoriev I.V."/>
            <person name="Miller A.N."/>
            <person name="O'Donnell K."/>
            <person name="Stajich J.E."/>
            <person name="Bonito G."/>
        </authorList>
    </citation>
    <scope>NUCLEOTIDE SEQUENCE</scope>
    <source>
        <strain evidence="2">MES-2147</strain>
    </source>
</reference>
<feature type="non-terminal residue" evidence="2">
    <location>
        <position position="1"/>
    </location>
</feature>
<feature type="region of interest" description="Disordered" evidence="1">
    <location>
        <begin position="1"/>
        <end position="22"/>
    </location>
</feature>
<evidence type="ECO:0000313" key="2">
    <source>
        <dbReference type="EMBL" id="KAF9924496.1"/>
    </source>
</evidence>
<keyword evidence="3" id="KW-1185">Reference proteome</keyword>
<evidence type="ECO:0000313" key="3">
    <source>
        <dbReference type="Proteomes" id="UP000749646"/>
    </source>
</evidence>
<organism evidence="2 3">
    <name type="scientific">Modicella reniformis</name>
    <dbReference type="NCBI Taxonomy" id="1440133"/>
    <lineage>
        <taxon>Eukaryota</taxon>
        <taxon>Fungi</taxon>
        <taxon>Fungi incertae sedis</taxon>
        <taxon>Mucoromycota</taxon>
        <taxon>Mortierellomycotina</taxon>
        <taxon>Mortierellomycetes</taxon>
        <taxon>Mortierellales</taxon>
        <taxon>Mortierellaceae</taxon>
        <taxon>Modicella</taxon>
    </lineage>
</organism>